<comment type="caution">
    <text evidence="1">The sequence shown here is derived from an EMBL/GenBank/DDBJ whole genome shotgun (WGS) entry which is preliminary data.</text>
</comment>
<accession>A0ABY2HH18</accession>
<dbReference type="Proteomes" id="UP001642720">
    <property type="component" value="Unassembled WGS sequence"/>
</dbReference>
<name>A0ABY2HH18_9HYPO</name>
<reference evidence="1 2" key="1">
    <citation type="submission" date="2018-01" db="EMBL/GenBank/DDBJ databases">
        <title>Genome characterization of the sugarcane-associated fungus Trichoderma ghanense CCMA-1212 and their application in lignocelulose bioconversion.</title>
        <authorList>
            <person name="Steindorff A.S."/>
            <person name="Mendes T.D."/>
            <person name="Vilela E.S.D."/>
            <person name="Rodrigues D.S."/>
            <person name="Formighieri E.F."/>
            <person name="Melo I.S."/>
            <person name="Favaro L.C.L."/>
        </authorList>
    </citation>
    <scope>NUCLEOTIDE SEQUENCE [LARGE SCALE GENOMIC DNA]</scope>
    <source>
        <strain evidence="1 2">CCMA-1212</strain>
    </source>
</reference>
<proteinExistence type="predicted"/>
<gene>
    <name evidence="1" type="ORF">CCMA1212_000261</name>
</gene>
<sequence length="130" mass="13603">MGATCLYYIGGPRPYRIVSRHRGAGNASRNAKVPNLDAFAGPHSAVLDDCLLALVSCIGPCFCPAGPCDGILRGDEPRSCASDSLMVTAVAWGALLTQAETIWQGSPMVRILTDASQWPSPGFPISQGPS</sequence>
<keyword evidence="2" id="KW-1185">Reference proteome</keyword>
<dbReference type="EMBL" id="PPTA01000001">
    <property type="protein sequence ID" value="TFB07613.1"/>
    <property type="molecule type" value="Genomic_DNA"/>
</dbReference>
<evidence type="ECO:0000313" key="1">
    <source>
        <dbReference type="EMBL" id="TFB07613.1"/>
    </source>
</evidence>
<evidence type="ECO:0000313" key="2">
    <source>
        <dbReference type="Proteomes" id="UP001642720"/>
    </source>
</evidence>
<organism evidence="1 2">
    <name type="scientific">Trichoderma ghanense</name>
    <dbReference type="NCBI Taxonomy" id="65468"/>
    <lineage>
        <taxon>Eukaryota</taxon>
        <taxon>Fungi</taxon>
        <taxon>Dikarya</taxon>
        <taxon>Ascomycota</taxon>
        <taxon>Pezizomycotina</taxon>
        <taxon>Sordariomycetes</taxon>
        <taxon>Hypocreomycetidae</taxon>
        <taxon>Hypocreales</taxon>
        <taxon>Hypocreaceae</taxon>
        <taxon>Trichoderma</taxon>
    </lineage>
</organism>
<protein>
    <submittedName>
        <fullName evidence="1">Uncharacterized protein</fullName>
    </submittedName>
</protein>
<dbReference type="RefSeq" id="XP_073563814.1">
    <property type="nucleotide sequence ID" value="XM_073697738.1"/>
</dbReference>
<dbReference type="GeneID" id="300572188"/>